<evidence type="ECO:0000313" key="1">
    <source>
        <dbReference type="EMBL" id="QED37521.1"/>
    </source>
</evidence>
<accession>A0A5B8YIR1</accession>
<keyword evidence="2" id="KW-1185">Reference proteome</keyword>
<gene>
    <name evidence="1" type="ORF">FK178_07195</name>
</gene>
<organism evidence="1 2">
    <name type="scientific">Antarcticibacterium arcticum</name>
    <dbReference type="NCBI Taxonomy" id="2585771"/>
    <lineage>
        <taxon>Bacteria</taxon>
        <taxon>Pseudomonadati</taxon>
        <taxon>Bacteroidota</taxon>
        <taxon>Flavobacteriia</taxon>
        <taxon>Flavobacteriales</taxon>
        <taxon>Flavobacteriaceae</taxon>
        <taxon>Antarcticibacterium</taxon>
    </lineage>
</organism>
<dbReference type="EMBL" id="CP042476">
    <property type="protein sequence ID" value="QED37521.1"/>
    <property type="molecule type" value="Genomic_DNA"/>
</dbReference>
<protein>
    <submittedName>
        <fullName evidence="1">Histidine phosphatase family protein</fullName>
    </submittedName>
</protein>
<dbReference type="Gene3D" id="3.40.50.1240">
    <property type="entry name" value="Phosphoglycerate mutase-like"/>
    <property type="match status" value="1"/>
</dbReference>
<dbReference type="InterPro" id="IPR029033">
    <property type="entry name" value="His_PPase_superfam"/>
</dbReference>
<proteinExistence type="predicted"/>
<dbReference type="Proteomes" id="UP000321954">
    <property type="component" value="Chromosome"/>
</dbReference>
<evidence type="ECO:0000313" key="2">
    <source>
        <dbReference type="Proteomes" id="UP000321954"/>
    </source>
</evidence>
<reference evidence="1 2" key="1">
    <citation type="submission" date="2019-08" db="EMBL/GenBank/DDBJ databases">
        <title>Antarcticibacterium arcticum sp. nov., a bacterium isolated from marine sediment of the Canadian Beaufort Sea.</title>
        <authorList>
            <person name="Lee Y.M."/>
            <person name="Baek K."/>
            <person name="Lee D.-H."/>
            <person name="Shin S.C."/>
            <person name="Jin Y.K."/>
            <person name="Park Y."/>
        </authorList>
    </citation>
    <scope>NUCLEOTIDE SEQUENCE [LARGE SCALE GENOMIC DNA]</scope>
    <source>
        <strain evidence="1 2">PAMC 28998</strain>
    </source>
</reference>
<dbReference type="SUPFAM" id="SSF53254">
    <property type="entry name" value="Phosphoglycerate mutase-like"/>
    <property type="match status" value="1"/>
</dbReference>
<sequence length="176" mass="19975">MKKIILLLILAITACKSPIKDPSAEANEETQQATVYYFIRHAEKDTTDPDEKDPELIPAGIQRAEKWAGVFKDISFDHIYSSNYKRTRATAQKIADSQQKDVEIYDASKLNDEEFQKKTEGKTVLVVGHSNTNPQFVNFILEEDKYEDIPDAENGSLFIVSVLPNGKKYSQVLYIN</sequence>
<dbReference type="InterPro" id="IPR013078">
    <property type="entry name" value="His_Pase_superF_clade-1"/>
</dbReference>
<dbReference type="AlphaFoldDB" id="A0A5B8YIR1"/>
<dbReference type="CDD" id="cd07067">
    <property type="entry name" value="HP_PGM_like"/>
    <property type="match status" value="1"/>
</dbReference>
<dbReference type="KEGG" id="anp:FK178_07195"/>
<dbReference type="Pfam" id="PF00300">
    <property type="entry name" value="His_Phos_1"/>
    <property type="match status" value="1"/>
</dbReference>
<dbReference type="PROSITE" id="PS51257">
    <property type="entry name" value="PROKAR_LIPOPROTEIN"/>
    <property type="match status" value="1"/>
</dbReference>
<dbReference type="OrthoDB" id="3296006at2"/>
<name>A0A5B8YIR1_9FLAO</name>
<dbReference type="RefSeq" id="WP_146832807.1">
    <property type="nucleotide sequence ID" value="NZ_CP042476.1"/>
</dbReference>